<accession>A0ABT4B6E8</accession>
<protein>
    <submittedName>
        <fullName evidence="2">STAS domain-containing protein</fullName>
    </submittedName>
</protein>
<feature type="domain" description="STAS" evidence="1">
    <location>
        <begin position="21"/>
        <end position="124"/>
    </location>
</feature>
<dbReference type="InterPro" id="IPR002645">
    <property type="entry name" value="STAS_dom"/>
</dbReference>
<dbReference type="PROSITE" id="PS50801">
    <property type="entry name" value="STAS"/>
    <property type="match status" value="1"/>
</dbReference>
<reference evidence="2" key="1">
    <citation type="submission" date="2022-11" db="EMBL/GenBank/DDBJ databases">
        <authorList>
            <person name="Somphong A."/>
            <person name="Phongsopitanun W."/>
        </authorList>
    </citation>
    <scope>NUCLEOTIDE SEQUENCE</scope>
    <source>
        <strain evidence="2">Pm04-4</strain>
    </source>
</reference>
<gene>
    <name evidence="2" type="ORF">OWR29_26745</name>
</gene>
<dbReference type="RefSeq" id="WP_267566004.1">
    <property type="nucleotide sequence ID" value="NZ_JAPNTZ010000009.1"/>
</dbReference>
<name>A0ABT4B6E8_9ACTN</name>
<keyword evidence="3" id="KW-1185">Reference proteome</keyword>
<dbReference type="InterPro" id="IPR058548">
    <property type="entry name" value="MlaB-like_STAS"/>
</dbReference>
<dbReference type="CDD" id="cd07043">
    <property type="entry name" value="STAS_anti-anti-sigma_factors"/>
    <property type="match status" value="1"/>
</dbReference>
<dbReference type="Pfam" id="PF13466">
    <property type="entry name" value="STAS_2"/>
    <property type="match status" value="1"/>
</dbReference>
<organism evidence="2 3">
    <name type="scientific">Paractinoplanes pyxinae</name>
    <dbReference type="NCBI Taxonomy" id="2997416"/>
    <lineage>
        <taxon>Bacteria</taxon>
        <taxon>Bacillati</taxon>
        <taxon>Actinomycetota</taxon>
        <taxon>Actinomycetes</taxon>
        <taxon>Micromonosporales</taxon>
        <taxon>Micromonosporaceae</taxon>
        <taxon>Paractinoplanes</taxon>
    </lineage>
</organism>
<dbReference type="Proteomes" id="UP001151002">
    <property type="component" value="Unassembled WGS sequence"/>
</dbReference>
<dbReference type="Gene3D" id="3.30.750.24">
    <property type="entry name" value="STAS domain"/>
    <property type="match status" value="1"/>
</dbReference>
<evidence type="ECO:0000259" key="1">
    <source>
        <dbReference type="PROSITE" id="PS50801"/>
    </source>
</evidence>
<evidence type="ECO:0000313" key="2">
    <source>
        <dbReference type="EMBL" id="MCY1141612.1"/>
    </source>
</evidence>
<sequence>MRTFPTVIPENKTAYPAPALTQTVIIVDADTVRLSFTGDLDADTAPQFSQAIRHALNFGPAWVQIDLAAVGFLAAAGIRSLLLCHRYAADQGSRLTIDRPQPLVRHVLQVTGVLGLLTEDPIVT</sequence>
<comment type="caution">
    <text evidence="2">The sequence shown here is derived from an EMBL/GenBank/DDBJ whole genome shotgun (WGS) entry which is preliminary data.</text>
</comment>
<dbReference type="InterPro" id="IPR036513">
    <property type="entry name" value="STAS_dom_sf"/>
</dbReference>
<dbReference type="SUPFAM" id="SSF52091">
    <property type="entry name" value="SpoIIaa-like"/>
    <property type="match status" value="1"/>
</dbReference>
<proteinExistence type="predicted"/>
<dbReference type="EMBL" id="JAPNTZ010000009">
    <property type="protein sequence ID" value="MCY1141612.1"/>
    <property type="molecule type" value="Genomic_DNA"/>
</dbReference>
<evidence type="ECO:0000313" key="3">
    <source>
        <dbReference type="Proteomes" id="UP001151002"/>
    </source>
</evidence>